<evidence type="ECO:0000313" key="3">
    <source>
        <dbReference type="Proteomes" id="UP000234681"/>
    </source>
</evidence>
<feature type="compositionally biased region" description="Basic residues" evidence="1">
    <location>
        <begin position="10"/>
        <end position="24"/>
    </location>
</feature>
<protein>
    <submittedName>
        <fullName evidence="2">RCG48909, isoform CRA_b</fullName>
    </submittedName>
</protein>
<feature type="region of interest" description="Disordered" evidence="1">
    <location>
        <begin position="1"/>
        <end position="33"/>
    </location>
</feature>
<name>A6IFX3_RAT</name>
<organism evidence="2 3">
    <name type="scientific">Rattus norvegicus</name>
    <name type="common">Rat</name>
    <dbReference type="NCBI Taxonomy" id="10116"/>
    <lineage>
        <taxon>Eukaryota</taxon>
        <taxon>Metazoa</taxon>
        <taxon>Chordata</taxon>
        <taxon>Craniata</taxon>
        <taxon>Vertebrata</taxon>
        <taxon>Euteleostomi</taxon>
        <taxon>Mammalia</taxon>
        <taxon>Eutheria</taxon>
        <taxon>Euarchontoglires</taxon>
        <taxon>Glires</taxon>
        <taxon>Rodentia</taxon>
        <taxon>Myomorpha</taxon>
        <taxon>Muroidea</taxon>
        <taxon>Muridae</taxon>
        <taxon>Murinae</taxon>
        <taxon>Rattus</taxon>
    </lineage>
</organism>
<sequence length="33" mass="3835">MLPRDPAVRQKAKLPSTHRMKNRNKKEEDATTS</sequence>
<accession>A6IFX3</accession>
<proteinExistence type="predicted"/>
<dbReference type="Proteomes" id="UP000234681">
    <property type="component" value="Chromosome 7"/>
</dbReference>
<reference evidence="2 3" key="1">
    <citation type="submission" date="2005-09" db="EMBL/GenBank/DDBJ databases">
        <authorList>
            <person name="Mural R.J."/>
            <person name="Li P.W."/>
            <person name="Adams M.D."/>
            <person name="Amanatides P.G."/>
            <person name="Baden-Tillson H."/>
            <person name="Barnstead M."/>
            <person name="Chin S.H."/>
            <person name="Dew I."/>
            <person name="Evans C.A."/>
            <person name="Ferriera S."/>
            <person name="Flanigan M."/>
            <person name="Fosler C."/>
            <person name="Glodek A."/>
            <person name="Gu Z."/>
            <person name="Holt R.A."/>
            <person name="Jennings D."/>
            <person name="Kraft C.L."/>
            <person name="Lu F."/>
            <person name="Nguyen T."/>
            <person name="Nusskern D.R."/>
            <person name="Pfannkoch C.M."/>
            <person name="Sitter C."/>
            <person name="Sutton G.G."/>
            <person name="Venter J.C."/>
            <person name="Wang Z."/>
            <person name="Woodage T."/>
            <person name="Zheng X.H."/>
            <person name="Zhong F."/>
        </authorList>
    </citation>
    <scope>NUCLEOTIDE SEQUENCE [LARGE SCALE GENOMIC DNA]</scope>
    <source>
        <strain>BN</strain>
        <strain evidence="3">Sprague-Dawley</strain>
    </source>
</reference>
<gene>
    <name evidence="2" type="ORF">rCG_48909</name>
</gene>
<dbReference type="AlphaFoldDB" id="A6IFX3"/>
<evidence type="ECO:0000256" key="1">
    <source>
        <dbReference type="SAM" id="MobiDB-lite"/>
    </source>
</evidence>
<dbReference type="EMBL" id="CH473960">
    <property type="protein sequence ID" value="EDM16925.1"/>
    <property type="molecule type" value="Genomic_DNA"/>
</dbReference>
<evidence type="ECO:0000313" key="2">
    <source>
        <dbReference type="EMBL" id="EDM16925.1"/>
    </source>
</evidence>